<keyword evidence="11" id="KW-1185">Reference proteome</keyword>
<feature type="transmembrane region" description="Helical" evidence="9">
    <location>
        <begin position="385"/>
        <end position="409"/>
    </location>
</feature>
<evidence type="ECO:0000256" key="8">
    <source>
        <dbReference type="SAM" id="MobiDB-lite"/>
    </source>
</evidence>
<dbReference type="GO" id="GO:0005886">
    <property type="term" value="C:plasma membrane"/>
    <property type="evidence" value="ECO:0007669"/>
    <property type="project" value="UniProtKB-SubCell"/>
</dbReference>
<gene>
    <name evidence="10" type="ORF">FHS48_001570</name>
</gene>
<feature type="transmembrane region" description="Helical" evidence="9">
    <location>
        <begin position="873"/>
        <end position="896"/>
    </location>
</feature>
<dbReference type="EMBL" id="JACIIX010000004">
    <property type="protein sequence ID" value="MBB6210160.1"/>
    <property type="molecule type" value="Genomic_DNA"/>
</dbReference>
<evidence type="ECO:0000256" key="9">
    <source>
        <dbReference type="SAM" id="Phobius"/>
    </source>
</evidence>
<dbReference type="Gene3D" id="1.20.1640.10">
    <property type="entry name" value="Multidrug efflux transporter AcrB transmembrane domain"/>
    <property type="match status" value="2"/>
</dbReference>
<evidence type="ECO:0000256" key="3">
    <source>
        <dbReference type="ARBA" id="ARBA00022475"/>
    </source>
</evidence>
<dbReference type="PANTHER" id="PTHR32063:SF28">
    <property type="entry name" value="BLR2861 PROTEIN"/>
    <property type="match status" value="1"/>
</dbReference>
<evidence type="ECO:0000256" key="5">
    <source>
        <dbReference type="ARBA" id="ARBA00022692"/>
    </source>
</evidence>
<dbReference type="GO" id="GO:0042910">
    <property type="term" value="F:xenobiotic transmembrane transporter activity"/>
    <property type="evidence" value="ECO:0007669"/>
    <property type="project" value="TreeGrafter"/>
</dbReference>
<evidence type="ECO:0000256" key="1">
    <source>
        <dbReference type="ARBA" id="ARBA00004429"/>
    </source>
</evidence>
<evidence type="ECO:0000313" key="11">
    <source>
        <dbReference type="Proteomes" id="UP000544872"/>
    </source>
</evidence>
<dbReference type="Gene3D" id="3.30.70.1430">
    <property type="entry name" value="Multidrug efflux transporter AcrB pore domain"/>
    <property type="match status" value="2"/>
</dbReference>
<feature type="transmembrane region" description="Helical" evidence="9">
    <location>
        <begin position="526"/>
        <end position="544"/>
    </location>
</feature>
<dbReference type="PANTHER" id="PTHR32063">
    <property type="match status" value="1"/>
</dbReference>
<reference evidence="10 11" key="1">
    <citation type="submission" date="2020-08" db="EMBL/GenBank/DDBJ databases">
        <title>Genomic Encyclopedia of Type Strains, Phase IV (KMG-IV): sequencing the most valuable type-strain genomes for metagenomic binning, comparative biology and taxonomic classification.</title>
        <authorList>
            <person name="Goeker M."/>
        </authorList>
    </citation>
    <scope>NUCLEOTIDE SEQUENCE [LARGE SCALE GENOMIC DNA]</scope>
    <source>
        <strain evidence="10 11">DSM 11590</strain>
    </source>
</reference>
<feature type="transmembrane region" description="Helical" evidence="9">
    <location>
        <begin position="974"/>
        <end position="1002"/>
    </location>
</feature>
<comment type="caution">
    <text evidence="10">The sequence shown here is derived from an EMBL/GenBank/DDBJ whole genome shotgun (WGS) entry which is preliminary data.</text>
</comment>
<dbReference type="PRINTS" id="PR00702">
    <property type="entry name" value="ACRIFLAVINRP"/>
</dbReference>
<dbReference type="Gene3D" id="3.30.2090.10">
    <property type="entry name" value="Multidrug efflux transporter AcrB TolC docking domain, DN and DC subdomains"/>
    <property type="match status" value="2"/>
</dbReference>
<organism evidence="10 11">
    <name type="scientific">Novispirillum itersonii</name>
    <name type="common">Aquaspirillum itersonii</name>
    <dbReference type="NCBI Taxonomy" id="189"/>
    <lineage>
        <taxon>Bacteria</taxon>
        <taxon>Pseudomonadati</taxon>
        <taxon>Pseudomonadota</taxon>
        <taxon>Alphaproteobacteria</taxon>
        <taxon>Rhodospirillales</taxon>
        <taxon>Novispirillaceae</taxon>
        <taxon>Novispirillum</taxon>
    </lineage>
</organism>
<dbReference type="FunFam" id="1.20.1640.10:FF:000001">
    <property type="entry name" value="Efflux pump membrane transporter"/>
    <property type="match status" value="1"/>
</dbReference>
<feature type="transmembrane region" description="Helical" evidence="9">
    <location>
        <begin position="948"/>
        <end position="968"/>
    </location>
</feature>
<comment type="subcellular location">
    <subcellularLocation>
        <location evidence="1">Cell inner membrane</location>
        <topology evidence="1">Multi-pass membrane protein</topology>
    </subcellularLocation>
</comment>
<proteinExistence type="predicted"/>
<feature type="region of interest" description="Disordered" evidence="8">
    <location>
        <begin position="1018"/>
        <end position="1040"/>
    </location>
</feature>
<evidence type="ECO:0000256" key="2">
    <source>
        <dbReference type="ARBA" id="ARBA00022448"/>
    </source>
</evidence>
<keyword evidence="2" id="KW-0813">Transport</keyword>
<evidence type="ECO:0000256" key="6">
    <source>
        <dbReference type="ARBA" id="ARBA00022989"/>
    </source>
</evidence>
<feature type="transmembrane region" description="Helical" evidence="9">
    <location>
        <begin position="333"/>
        <end position="351"/>
    </location>
</feature>
<feature type="transmembrane region" description="Helical" evidence="9">
    <location>
        <begin position="902"/>
        <end position="923"/>
    </location>
</feature>
<name>A0A7W9ZEX0_NOVIT</name>
<dbReference type="Pfam" id="PF00873">
    <property type="entry name" value="ACR_tran"/>
    <property type="match status" value="1"/>
</dbReference>
<accession>A0A7W9ZEX0</accession>
<sequence>MRFTDPFIRRPVLAIVVSLLILLMGLRSIQDMQVRQYPELSNTVITVTTSYAGADAALMQGFVTDPIQAAVAKVNGVDYITSKSSANSSVVTARIRLNFDPNAAMTDVMAQVAAAKGDLPSGAEEPVIDKKSGSGISNLYLAFYSSSLTTAQITDYVSRAVKPRLSTVPGVAAVNLLGAQKFAIRIWLDPEKMAQQGLSAEAVQSILRANNFQSAAGSLKGYYDTLIIKAQTDISDTSAFENLVVKTTKDGVVRLKDVAQITLGAESTNTTVLANGKEALFVSIDSTPDANPLTVVKGVRAVLPAIENDMPPAISLEVSYDSTVFIQESIKEVLKTIAEAAVIVVVVIFLFMGSLRSVIIPIVTIPLSLIGVCVVMLAMGFSINLMTLLAFVLAIGLVVDDAIVVVENVHRHIEEGKTPFHAAIVGAREIATPVISMTITLAAVYAPMAFLGGLTGALFKEFALTLAGAVTVSGVIALTLSPMMCASLLKAHDDSRMAQLIDKWFTALSDKYEHLLERSLTRRGSTLMLAAVVLATLPVMLHFASSELAPPEDQGIVLTQMTGPATANPEYMNLYGRQVGQIFDAVPEKETYFLVNGSEGVSDGIAGVILKPWAMRERTEQAISESLQGGLNAVTGLQISAFSLPPLPGSDGLPIQFVVSTTSDYATLFGVMTQLEEAARTSGRFIFQTSDLRFENPEVVVTIDRDRAGKYGVTMQAIGNALGTVFGAGEVNRIDLEGRGYKVIPQAERQYRLDPEQITKLHVTAGDGSLVPLASLVTLEHRTRPNSLNQFNQLNSATFAAVPMPGVTMGEALSFLQQKSKEILPEGFAVDYAGPSRQFVKEGSALMLTFVFALVVIYLVLSAQYESFRDPLVIMTSVPLSMVGALIPLALGVLTLNIYTQVGLITLIGLITKHGILICEVAMEEQVKNGKSKTDAVAHAAALRLRPILMTTAAMVAGVIPLTMAAGAGAASRFSIGVVIAGGLTIGTLFTLFVLPVIYTFIADDHRAKELARRQREAGLGLGDEETPAPDKVETPSAAH</sequence>
<evidence type="ECO:0000256" key="4">
    <source>
        <dbReference type="ARBA" id="ARBA00022519"/>
    </source>
</evidence>
<evidence type="ECO:0000256" key="7">
    <source>
        <dbReference type="ARBA" id="ARBA00023136"/>
    </source>
</evidence>
<protein>
    <submittedName>
        <fullName evidence="10">Hydrophobe/amphiphile efflux-1 (HAE1) family protein</fullName>
    </submittedName>
</protein>
<dbReference type="AlphaFoldDB" id="A0A7W9ZEX0"/>
<dbReference type="SUPFAM" id="SSF82714">
    <property type="entry name" value="Multidrug efflux transporter AcrB TolC docking domain, DN and DC subdomains"/>
    <property type="match status" value="2"/>
</dbReference>
<dbReference type="InterPro" id="IPR027463">
    <property type="entry name" value="AcrB_DN_DC_subdom"/>
</dbReference>
<dbReference type="InterPro" id="IPR001036">
    <property type="entry name" value="Acrflvin-R"/>
</dbReference>
<dbReference type="Gene3D" id="3.30.70.1320">
    <property type="entry name" value="Multidrug efflux transporter AcrB pore domain like"/>
    <property type="match status" value="1"/>
</dbReference>
<dbReference type="Gene3D" id="3.30.70.1440">
    <property type="entry name" value="Multidrug efflux transporter AcrB pore domain"/>
    <property type="match status" value="1"/>
</dbReference>
<dbReference type="SUPFAM" id="SSF82866">
    <property type="entry name" value="Multidrug efflux transporter AcrB transmembrane domain"/>
    <property type="match status" value="2"/>
</dbReference>
<keyword evidence="7 9" id="KW-0472">Membrane</keyword>
<keyword evidence="4" id="KW-0997">Cell inner membrane</keyword>
<feature type="transmembrane region" description="Helical" evidence="9">
    <location>
        <begin position="358"/>
        <end position="379"/>
    </location>
</feature>
<keyword evidence="3" id="KW-1003">Cell membrane</keyword>
<evidence type="ECO:0000313" key="10">
    <source>
        <dbReference type="EMBL" id="MBB6210160.1"/>
    </source>
</evidence>
<keyword evidence="5 9" id="KW-0812">Transmembrane</keyword>
<dbReference type="SUPFAM" id="SSF82693">
    <property type="entry name" value="Multidrug efflux transporter AcrB pore domain, PN1, PN2, PC1 and PC2 subdomains"/>
    <property type="match status" value="3"/>
</dbReference>
<dbReference type="Proteomes" id="UP000544872">
    <property type="component" value="Unassembled WGS sequence"/>
</dbReference>
<feature type="transmembrane region" description="Helical" evidence="9">
    <location>
        <begin position="462"/>
        <end position="489"/>
    </location>
</feature>
<dbReference type="RefSeq" id="WP_184262988.1">
    <property type="nucleotide sequence ID" value="NZ_JACIIX010000004.1"/>
</dbReference>
<feature type="transmembrane region" description="Helical" evidence="9">
    <location>
        <begin position="843"/>
        <end position="861"/>
    </location>
</feature>
<keyword evidence="6 9" id="KW-1133">Transmembrane helix</keyword>
<feature type="transmembrane region" description="Helical" evidence="9">
    <location>
        <begin position="430"/>
        <end position="450"/>
    </location>
</feature>